<feature type="compositionally biased region" description="Polar residues" evidence="1">
    <location>
        <begin position="103"/>
        <end position="119"/>
    </location>
</feature>
<dbReference type="OrthoDB" id="3433125at2759"/>
<evidence type="ECO:0000256" key="1">
    <source>
        <dbReference type="SAM" id="MobiDB-lite"/>
    </source>
</evidence>
<comment type="caution">
    <text evidence="2">The sequence shown here is derived from an EMBL/GenBank/DDBJ whole genome shotgun (WGS) entry which is preliminary data.</text>
</comment>
<dbReference type="Proteomes" id="UP000020467">
    <property type="component" value="Unassembled WGS sequence"/>
</dbReference>
<feature type="compositionally biased region" description="Basic and acidic residues" evidence="1">
    <location>
        <begin position="500"/>
        <end position="523"/>
    </location>
</feature>
<organism evidence="2 3">
    <name type="scientific">Colletotrichum fioriniae PJ7</name>
    <dbReference type="NCBI Taxonomy" id="1445577"/>
    <lineage>
        <taxon>Eukaryota</taxon>
        <taxon>Fungi</taxon>
        <taxon>Dikarya</taxon>
        <taxon>Ascomycota</taxon>
        <taxon>Pezizomycotina</taxon>
        <taxon>Sordariomycetes</taxon>
        <taxon>Hypocreomycetidae</taxon>
        <taxon>Glomerellales</taxon>
        <taxon>Glomerellaceae</taxon>
        <taxon>Colletotrichum</taxon>
        <taxon>Colletotrichum acutatum species complex</taxon>
    </lineage>
</organism>
<name>A0A010RXL8_9PEZI</name>
<protein>
    <submittedName>
        <fullName evidence="2">Uncharacterized protein</fullName>
    </submittedName>
</protein>
<accession>A0A010RXL8</accession>
<dbReference type="InterPro" id="IPR053221">
    <property type="entry name" value="Burnettramic_acid_biosynth"/>
</dbReference>
<dbReference type="PANTHER" id="PTHR38887">
    <property type="entry name" value="CHROMOSOME 21, WHOLE GENOME SHOTGUN SEQUENCE"/>
    <property type="match status" value="1"/>
</dbReference>
<sequence>MLASIGSESKRVASHTAASLVQSVLKERDKVVLRTGGNSSGKRHGLVEEIAQSAAAGIGTISEALHHRKEKRSRAPNPEKPSIQPGDFNNTESRPKQLDEGTGKSNATDLEGATPTSASPPAKDTGDIALAFIKRHPLDITRSSEDRQRLSLPVLVPQRRPEKRARGFIRAYAPMLANVDINQDTFLDFIDTFNKSLEPNPWISAVNLAGFAGQALPDPASLLFGFAVEAATEAFMEGQSLFCSNKFLNYVNAEFFIPRGLVCLVVTWQPDNDSGQFATNFVEEVDVPQTKPDLKQEISDIAAGKKKPSEGWQELKTEMGELMRPTHGDFSWPEPAPLIFPDFKGTPEIRDVEAKKKNVWDRMEDWINDHSDKRAQAIWIDENKHHPGMSLVPQPKFKSRYADPNHQVSSGDLVSMVTGGRWRLATDKNAESSKRLEETADETGEKEKGVQKRSEKDKKKQTRKDRKKGILEAEQEKKDERETEVSNRQERNQETIGPRSHTEEAGSAHDVEKDDATNTKDDWGTGENEDGRASGSGGKSRAKEAKKKAASSSKSGDIFKGPFQRVSMIVGDTSMESSLNADHTPKDVLYLAILDLPSQEKPTDDTVGPY</sequence>
<feature type="region of interest" description="Disordered" evidence="1">
    <location>
        <begin position="1"/>
        <end position="124"/>
    </location>
</feature>
<dbReference type="HOGENOM" id="CLU_023303_1_0_1"/>
<evidence type="ECO:0000313" key="2">
    <source>
        <dbReference type="EMBL" id="EXF82964.1"/>
    </source>
</evidence>
<dbReference type="KEGG" id="cfj:CFIO01_01334"/>
<dbReference type="PANTHER" id="PTHR38887:SF1">
    <property type="entry name" value="RAS MODIFICATION PROTEIN ERF4"/>
    <property type="match status" value="1"/>
</dbReference>
<gene>
    <name evidence="2" type="ORF">CFIO01_01334</name>
</gene>
<reference evidence="2 3" key="1">
    <citation type="submission" date="2014-02" db="EMBL/GenBank/DDBJ databases">
        <title>The genome sequence of Colletotrichum fioriniae PJ7.</title>
        <authorList>
            <person name="Baroncelli R."/>
            <person name="Thon M.R."/>
        </authorList>
    </citation>
    <scope>NUCLEOTIDE SEQUENCE [LARGE SCALE GENOMIC DNA]</scope>
    <source>
        <strain evidence="2 3">PJ7</strain>
    </source>
</reference>
<dbReference type="eggNOG" id="ENOG502S0G3">
    <property type="taxonomic scope" value="Eukaryota"/>
</dbReference>
<proteinExistence type="predicted"/>
<dbReference type="AlphaFoldDB" id="A0A010RXL8"/>
<evidence type="ECO:0000313" key="3">
    <source>
        <dbReference type="Proteomes" id="UP000020467"/>
    </source>
</evidence>
<feature type="compositionally biased region" description="Basic and acidic residues" evidence="1">
    <location>
        <begin position="468"/>
        <end position="493"/>
    </location>
</feature>
<feature type="region of interest" description="Disordered" evidence="1">
    <location>
        <begin position="385"/>
        <end position="561"/>
    </location>
</feature>
<feature type="compositionally biased region" description="Basic and acidic residues" evidence="1">
    <location>
        <begin position="424"/>
        <end position="458"/>
    </location>
</feature>
<keyword evidence="3" id="KW-1185">Reference proteome</keyword>
<feature type="compositionally biased region" description="Basic and acidic residues" evidence="1">
    <location>
        <begin position="93"/>
        <end position="102"/>
    </location>
</feature>
<dbReference type="EMBL" id="JARH01000269">
    <property type="protein sequence ID" value="EXF82964.1"/>
    <property type="molecule type" value="Genomic_DNA"/>
</dbReference>